<dbReference type="Gene3D" id="2.40.170.20">
    <property type="entry name" value="TonB-dependent receptor, beta-barrel domain"/>
    <property type="match status" value="1"/>
</dbReference>
<dbReference type="InterPro" id="IPR036942">
    <property type="entry name" value="Beta-barrel_TonB_sf"/>
</dbReference>
<dbReference type="Proteomes" id="UP000521868">
    <property type="component" value="Unassembled WGS sequence"/>
</dbReference>
<gene>
    <name evidence="5" type="ORF">RAMLITH_15245</name>
</gene>
<dbReference type="Pfam" id="PF11854">
    <property type="entry name" value="MtrB_PioB"/>
    <property type="match status" value="1"/>
</dbReference>
<evidence type="ECO:0000313" key="6">
    <source>
        <dbReference type="Proteomes" id="UP000521868"/>
    </source>
</evidence>
<keyword evidence="2" id="KW-0472">Membrane</keyword>
<feature type="signal peptide" evidence="4">
    <location>
        <begin position="1"/>
        <end position="30"/>
    </location>
</feature>
<evidence type="ECO:0000256" key="2">
    <source>
        <dbReference type="ARBA" id="ARBA00023136"/>
    </source>
</evidence>
<comment type="caution">
    <text evidence="5">The sequence shown here is derived from an EMBL/GenBank/DDBJ whole genome shotgun (WGS) entry which is preliminary data.</text>
</comment>
<keyword evidence="4" id="KW-0732">Signal</keyword>
<evidence type="ECO:0000256" key="1">
    <source>
        <dbReference type="ARBA" id="ARBA00004442"/>
    </source>
</evidence>
<organism evidence="5 6">
    <name type="scientific">Ramlibacter lithotrophicus</name>
    <dbReference type="NCBI Taxonomy" id="2606681"/>
    <lineage>
        <taxon>Bacteria</taxon>
        <taxon>Pseudomonadati</taxon>
        <taxon>Pseudomonadota</taxon>
        <taxon>Betaproteobacteria</taxon>
        <taxon>Burkholderiales</taxon>
        <taxon>Comamonadaceae</taxon>
        <taxon>Ramlibacter</taxon>
    </lineage>
</organism>
<dbReference type="AlphaFoldDB" id="A0A7X6I799"/>
<evidence type="ECO:0000256" key="4">
    <source>
        <dbReference type="SAM" id="SignalP"/>
    </source>
</evidence>
<keyword evidence="3" id="KW-0998">Cell outer membrane</keyword>
<evidence type="ECO:0000313" key="5">
    <source>
        <dbReference type="EMBL" id="NKE67178.1"/>
    </source>
</evidence>
<reference evidence="5 6" key="1">
    <citation type="journal article" date="2020" name="Nature">
        <title>Bacterial chemolithoautotrophy via manganese oxidation.</title>
        <authorList>
            <person name="Yu H."/>
            <person name="Leadbetter J.R."/>
        </authorList>
    </citation>
    <scope>NUCLEOTIDE SEQUENCE [LARGE SCALE GENOMIC DNA]</scope>
    <source>
        <strain evidence="5 6">RBP-1</strain>
    </source>
</reference>
<dbReference type="RefSeq" id="WP_168108306.1">
    <property type="nucleotide sequence ID" value="NZ_VTOX01000005.1"/>
</dbReference>
<comment type="subcellular location">
    <subcellularLocation>
        <location evidence="1">Cell outer membrane</location>
    </subcellularLocation>
</comment>
<dbReference type="SUPFAM" id="SSF56935">
    <property type="entry name" value="Porins"/>
    <property type="match status" value="2"/>
</dbReference>
<name>A0A7X6I799_9BURK</name>
<sequence>MSTKTLVPTLRARPTLLTLALLAAFGSAAAQDKEQAQVVDGSVSAGIGFINEGRDDRSLYDQYRGLRPGSTVFGVFGVDYYRRDDKAGTLARFSGSDLLTNNRELDVLWKRQGDWSFSARYGELRRYDPFVPDTGLVDAGSFAPRVVPLPGGPGTGGDVDLKVKRTSLGLGFQKVISDRLQFDASLSTENKEGSRLFGIGMACPTFVAPGCRGTTSAEVGSAVLMLPEPIDANHSQAEARLTYAAQRFSLSLGYYGSFYRNSLGALVPGVSGSLYNPLGALLPVTTGLQGVLNQPVALPPDNQAHQVDLTGAYAFSQTTRANFKLAYSRATQHQNFAAAGFAAPAGVSDLGGKVSTTLAQVGLSSRPLPKLSVNGSLRYEYRDDSTPLAQYGLVGTGSFANGFTNRQYPLSTLRGRLAAGYQFTPQTKGTLSGTFNQVDRRTFTETSATSGITALRLKTEETGLKAELRRRMTETLSGAVALEGSRRDGSHWLRDVGGRGVTEEADPASVLFFQNGVFPVNLADRRREKVRVSADWQPAEALSLQAGAEFGRDRYDMPSAYGVRRSDMDQVDVDATYAINDNWNVNGFVSRGRQELDQVRPGGAFLALDNTATMFGVGVTGTVQKLEVGGNVSWLQDRSKYGQTLDASADLGSAALLGATGGLPDIVFRQTQLRLFAKYAIDKQSAVRLDVGHQRSRWTDWAWNYNGVPFVYSDGTTLNYKTLQNVSFLGLTYTRRWQ</sequence>
<feature type="chain" id="PRO_5031553155" evidence="4">
    <location>
        <begin position="31"/>
        <end position="738"/>
    </location>
</feature>
<evidence type="ECO:0000256" key="3">
    <source>
        <dbReference type="ARBA" id="ARBA00023237"/>
    </source>
</evidence>
<dbReference type="GO" id="GO:0009279">
    <property type="term" value="C:cell outer membrane"/>
    <property type="evidence" value="ECO:0007669"/>
    <property type="project" value="UniProtKB-SubCell"/>
</dbReference>
<dbReference type="InterPro" id="IPR020016">
    <property type="entry name" value="Decahaem-assoc_OM_MtrB/PioB"/>
</dbReference>
<accession>A0A7X6I799</accession>
<proteinExistence type="predicted"/>
<keyword evidence="6" id="KW-1185">Reference proteome</keyword>
<dbReference type="EMBL" id="VTOX01000005">
    <property type="protein sequence ID" value="NKE67178.1"/>
    <property type="molecule type" value="Genomic_DNA"/>
</dbReference>
<dbReference type="NCBIfam" id="TIGR03509">
    <property type="entry name" value="OMP_MtrB_PioB"/>
    <property type="match status" value="1"/>
</dbReference>
<protein>
    <submittedName>
        <fullName evidence="5">MtrB/PioB family decaheme-associated outer membrane protein</fullName>
    </submittedName>
</protein>